<dbReference type="EMBL" id="RJVL01000003">
    <property type="protein sequence ID" value="ROR47979.1"/>
    <property type="molecule type" value="Genomic_DNA"/>
</dbReference>
<proteinExistence type="predicted"/>
<keyword evidence="3" id="KW-1185">Reference proteome</keyword>
<feature type="compositionally biased region" description="Basic and acidic residues" evidence="1">
    <location>
        <begin position="72"/>
        <end position="87"/>
    </location>
</feature>
<comment type="caution">
    <text evidence="2">The sequence shown here is derived from an EMBL/GenBank/DDBJ whole genome shotgun (WGS) entry which is preliminary data.</text>
</comment>
<evidence type="ECO:0000256" key="1">
    <source>
        <dbReference type="SAM" id="MobiDB-lite"/>
    </source>
</evidence>
<reference evidence="2 3" key="1">
    <citation type="submission" date="2018-11" db="EMBL/GenBank/DDBJ databases">
        <title>Genomic Encyclopedia of Type Strains, Phase IV (KMG-IV): sequencing the most valuable type-strain genomes for metagenomic binning, comparative biology and taxonomic classification.</title>
        <authorList>
            <person name="Goeker M."/>
        </authorList>
    </citation>
    <scope>NUCLEOTIDE SEQUENCE [LARGE SCALE GENOMIC DNA]</scope>
    <source>
        <strain evidence="2 3">DSM 15985</strain>
    </source>
</reference>
<organism evidence="2 3">
    <name type="scientific">Diaphorobacter nitroreducens</name>
    <dbReference type="NCBI Taxonomy" id="164759"/>
    <lineage>
        <taxon>Bacteria</taxon>
        <taxon>Pseudomonadati</taxon>
        <taxon>Pseudomonadota</taxon>
        <taxon>Betaproteobacteria</taxon>
        <taxon>Burkholderiales</taxon>
        <taxon>Comamonadaceae</taxon>
        <taxon>Diaphorobacter</taxon>
    </lineage>
</organism>
<dbReference type="AlphaFoldDB" id="A0AAX1WVN3"/>
<dbReference type="RefSeq" id="WP_123675656.1">
    <property type="nucleotide sequence ID" value="NZ_RJVL01000003.1"/>
</dbReference>
<evidence type="ECO:0000313" key="2">
    <source>
        <dbReference type="EMBL" id="ROR47979.1"/>
    </source>
</evidence>
<dbReference type="Proteomes" id="UP000271868">
    <property type="component" value="Unassembled WGS sequence"/>
</dbReference>
<gene>
    <name evidence="2" type="ORF">EDC60_1484</name>
</gene>
<evidence type="ECO:0008006" key="4">
    <source>
        <dbReference type="Google" id="ProtNLM"/>
    </source>
</evidence>
<feature type="region of interest" description="Disordered" evidence="1">
    <location>
        <begin position="72"/>
        <end position="92"/>
    </location>
</feature>
<name>A0AAX1WVN3_9BURK</name>
<sequence length="110" mass="11899">MTPEAILADLILCGIEPSVTPDKTGIVVPAGKLTEAQRAAVLGHKPALIACILESARVTALLLEAAMRRCDERPDSDKARQDMREEILGTPPHLRPDLLDYFLSDPGSLK</sequence>
<accession>A0AAX1WVN3</accession>
<evidence type="ECO:0000313" key="3">
    <source>
        <dbReference type="Proteomes" id="UP000271868"/>
    </source>
</evidence>
<protein>
    <recommendedName>
        <fullName evidence="4">TubC N-terminal docking domain-containing protein</fullName>
    </recommendedName>
</protein>